<evidence type="ECO:0000256" key="2">
    <source>
        <dbReference type="SAM" id="SignalP"/>
    </source>
</evidence>
<dbReference type="EMBL" id="CP042914">
    <property type="protein sequence ID" value="QEG38332.1"/>
    <property type="molecule type" value="Genomic_DNA"/>
</dbReference>
<keyword evidence="4" id="KW-1185">Reference proteome</keyword>
<dbReference type="AlphaFoldDB" id="A0A5B9QKQ6"/>
<reference evidence="3 4" key="1">
    <citation type="submission" date="2019-08" db="EMBL/GenBank/DDBJ databases">
        <title>Deep-cultivation of Planctomycetes and their phenomic and genomic characterization uncovers novel biology.</title>
        <authorList>
            <person name="Wiegand S."/>
            <person name="Jogler M."/>
            <person name="Boedeker C."/>
            <person name="Pinto D."/>
            <person name="Vollmers J."/>
            <person name="Rivas-Marin E."/>
            <person name="Kohn T."/>
            <person name="Peeters S.H."/>
            <person name="Heuer A."/>
            <person name="Rast P."/>
            <person name="Oberbeckmann S."/>
            <person name="Bunk B."/>
            <person name="Jeske O."/>
            <person name="Meyerdierks A."/>
            <person name="Storesund J.E."/>
            <person name="Kallscheuer N."/>
            <person name="Luecker S."/>
            <person name="Lage O.M."/>
            <person name="Pohl T."/>
            <person name="Merkel B.J."/>
            <person name="Hornburger P."/>
            <person name="Mueller R.-W."/>
            <person name="Bruemmer F."/>
            <person name="Labrenz M."/>
            <person name="Spormann A.M."/>
            <person name="Op den Camp H."/>
            <person name="Overmann J."/>
            <person name="Amann R."/>
            <person name="Jetten M.S.M."/>
            <person name="Mascher T."/>
            <person name="Medema M.H."/>
            <person name="Devos D.P."/>
            <person name="Kaster A.-K."/>
            <person name="Ovreas L."/>
            <person name="Rohde M."/>
            <person name="Galperin M.Y."/>
            <person name="Jogler C."/>
        </authorList>
    </citation>
    <scope>NUCLEOTIDE SEQUENCE [LARGE SCALE GENOMIC DNA]</scope>
    <source>
        <strain evidence="3 4">UC8</strain>
    </source>
</reference>
<accession>A0A5B9QKQ6</accession>
<protein>
    <recommendedName>
        <fullName evidence="5">Secreted protein</fullName>
    </recommendedName>
</protein>
<evidence type="ECO:0000256" key="1">
    <source>
        <dbReference type="SAM" id="MobiDB-lite"/>
    </source>
</evidence>
<feature type="signal peptide" evidence="2">
    <location>
        <begin position="1"/>
        <end position="26"/>
    </location>
</feature>
<dbReference type="KEGG" id="rul:UC8_02890"/>
<name>A0A5B9QKQ6_9BACT</name>
<dbReference type="Proteomes" id="UP000325286">
    <property type="component" value="Chromosome"/>
</dbReference>
<organism evidence="3 4">
    <name type="scientific">Roseimaritima ulvae</name>
    <dbReference type="NCBI Taxonomy" id="980254"/>
    <lineage>
        <taxon>Bacteria</taxon>
        <taxon>Pseudomonadati</taxon>
        <taxon>Planctomycetota</taxon>
        <taxon>Planctomycetia</taxon>
        <taxon>Pirellulales</taxon>
        <taxon>Pirellulaceae</taxon>
        <taxon>Roseimaritima</taxon>
    </lineage>
</organism>
<evidence type="ECO:0000313" key="4">
    <source>
        <dbReference type="Proteomes" id="UP000325286"/>
    </source>
</evidence>
<gene>
    <name evidence="3" type="ORF">UC8_02890</name>
</gene>
<evidence type="ECO:0000313" key="3">
    <source>
        <dbReference type="EMBL" id="QEG38332.1"/>
    </source>
</evidence>
<proteinExistence type="predicted"/>
<evidence type="ECO:0008006" key="5">
    <source>
        <dbReference type="Google" id="ProtNLM"/>
    </source>
</evidence>
<sequence precursor="true">MGGMFRPACLLLFAITLQLSSSTVEAGVIVTAGSLTSCAMEASSSRETSESSQPDQGEQSSVFDFRNDSDLGGNADFSPVNVRIVSLPIERVAFDVLAGLCWRAVIENSELPGLPTLGGLLKPS</sequence>
<feature type="compositionally biased region" description="Polar residues" evidence="1">
    <location>
        <begin position="53"/>
        <end position="62"/>
    </location>
</feature>
<feature type="compositionally biased region" description="Low complexity" evidence="1">
    <location>
        <begin position="41"/>
        <end position="52"/>
    </location>
</feature>
<keyword evidence="2" id="KW-0732">Signal</keyword>
<feature type="region of interest" description="Disordered" evidence="1">
    <location>
        <begin position="41"/>
        <end position="73"/>
    </location>
</feature>
<feature type="chain" id="PRO_5022704202" description="Secreted protein" evidence="2">
    <location>
        <begin position="27"/>
        <end position="124"/>
    </location>
</feature>
<dbReference type="RefSeq" id="WP_068134394.1">
    <property type="nucleotide sequence ID" value="NZ_LWSJ01000039.1"/>
</dbReference>